<name>A0ABU6X2G2_9FABA</name>
<dbReference type="EMBL" id="JASCZI010211450">
    <property type="protein sequence ID" value="MED6191499.1"/>
    <property type="molecule type" value="Genomic_DNA"/>
</dbReference>
<evidence type="ECO:0000256" key="1">
    <source>
        <dbReference type="SAM" id="MobiDB-lite"/>
    </source>
</evidence>
<feature type="compositionally biased region" description="Pro residues" evidence="1">
    <location>
        <begin position="17"/>
        <end position="26"/>
    </location>
</feature>
<sequence length="273" mass="30202">MDAFTFLRYWRSAGGEPPLPPPPLPASPETTHDDDGPFIDLEFMPPEDDDDDDGHITFTLSPSSNNHSNSPPTPPPPFTASFLKSATKFRVFMLGLKKPKPNSTQTQQGKLCTVDLKVEEVPILSLFTARDNNTSKPRASSDNKHESLTHTHTHSLSSSSSSSSEEKRSMNKYLRMLKVKPLSLYIRVSRSRCNEKLNQGEEPDEGSKHLGKSRSASAAVLVPSGRRDDSLLQQHDDGVQGAILHCKRSFNSTTECESSHQLPRSISNPLHET</sequence>
<keyword evidence="3" id="KW-1185">Reference proteome</keyword>
<comment type="caution">
    <text evidence="2">The sequence shown here is derived from an EMBL/GenBank/DDBJ whole genome shotgun (WGS) entry which is preliminary data.</text>
</comment>
<dbReference type="Proteomes" id="UP001341840">
    <property type="component" value="Unassembled WGS sequence"/>
</dbReference>
<feature type="region of interest" description="Disordered" evidence="1">
    <location>
        <begin position="129"/>
        <end position="169"/>
    </location>
</feature>
<feature type="compositionally biased region" description="Low complexity" evidence="1">
    <location>
        <begin position="61"/>
        <end position="70"/>
    </location>
</feature>
<proteinExistence type="predicted"/>
<organism evidence="2 3">
    <name type="scientific">Stylosanthes scabra</name>
    <dbReference type="NCBI Taxonomy" id="79078"/>
    <lineage>
        <taxon>Eukaryota</taxon>
        <taxon>Viridiplantae</taxon>
        <taxon>Streptophyta</taxon>
        <taxon>Embryophyta</taxon>
        <taxon>Tracheophyta</taxon>
        <taxon>Spermatophyta</taxon>
        <taxon>Magnoliopsida</taxon>
        <taxon>eudicotyledons</taxon>
        <taxon>Gunneridae</taxon>
        <taxon>Pentapetalae</taxon>
        <taxon>rosids</taxon>
        <taxon>fabids</taxon>
        <taxon>Fabales</taxon>
        <taxon>Fabaceae</taxon>
        <taxon>Papilionoideae</taxon>
        <taxon>50 kb inversion clade</taxon>
        <taxon>dalbergioids sensu lato</taxon>
        <taxon>Dalbergieae</taxon>
        <taxon>Pterocarpus clade</taxon>
        <taxon>Stylosanthes</taxon>
    </lineage>
</organism>
<feature type="compositionally biased region" description="Basic and acidic residues" evidence="1">
    <location>
        <begin position="139"/>
        <end position="149"/>
    </location>
</feature>
<dbReference type="PANTHER" id="PTHR33929:SF1">
    <property type="entry name" value="MEMBRANE-ASSOCIATED KINASE REGULATOR 2-RELATED"/>
    <property type="match status" value="1"/>
</dbReference>
<feature type="region of interest" description="Disordered" evidence="1">
    <location>
        <begin position="195"/>
        <end position="218"/>
    </location>
</feature>
<accession>A0ABU6X2G2</accession>
<dbReference type="InterPro" id="IPR039619">
    <property type="entry name" value="MAKR2/5"/>
</dbReference>
<feature type="region of interest" description="Disordered" evidence="1">
    <location>
        <begin position="251"/>
        <end position="273"/>
    </location>
</feature>
<feature type="compositionally biased region" description="Low complexity" evidence="1">
    <location>
        <begin position="154"/>
        <end position="163"/>
    </location>
</feature>
<evidence type="ECO:0000313" key="3">
    <source>
        <dbReference type="Proteomes" id="UP001341840"/>
    </source>
</evidence>
<feature type="region of interest" description="Disordered" evidence="1">
    <location>
        <begin position="11"/>
        <end position="80"/>
    </location>
</feature>
<reference evidence="2 3" key="1">
    <citation type="journal article" date="2023" name="Plants (Basel)">
        <title>Bridging the Gap: Combining Genomics and Transcriptomics Approaches to Understand Stylosanthes scabra, an Orphan Legume from the Brazilian Caatinga.</title>
        <authorList>
            <person name="Ferreira-Neto J.R.C."/>
            <person name="da Silva M.D."/>
            <person name="Binneck E."/>
            <person name="de Melo N.F."/>
            <person name="da Silva R.H."/>
            <person name="de Melo A.L.T.M."/>
            <person name="Pandolfi V."/>
            <person name="Bustamante F.O."/>
            <person name="Brasileiro-Vidal A.C."/>
            <person name="Benko-Iseppon A.M."/>
        </authorList>
    </citation>
    <scope>NUCLEOTIDE SEQUENCE [LARGE SCALE GENOMIC DNA]</scope>
    <source>
        <tissue evidence="2">Leaves</tissue>
    </source>
</reference>
<dbReference type="PANTHER" id="PTHR33929">
    <property type="entry name" value="MEMBRANE-ASSOCIATED KINASE REGULATOR 2-RELATED"/>
    <property type="match status" value="1"/>
</dbReference>
<evidence type="ECO:0000313" key="2">
    <source>
        <dbReference type="EMBL" id="MED6191499.1"/>
    </source>
</evidence>
<gene>
    <name evidence="2" type="ORF">PIB30_000597</name>
</gene>
<evidence type="ECO:0008006" key="4">
    <source>
        <dbReference type="Google" id="ProtNLM"/>
    </source>
</evidence>
<protein>
    <recommendedName>
        <fullName evidence="4">Membrane-associated kinase regulator 2</fullName>
    </recommendedName>
</protein>